<dbReference type="InterPro" id="IPR002035">
    <property type="entry name" value="VWF_A"/>
</dbReference>
<dbReference type="SMART" id="SM00327">
    <property type="entry name" value="VWA"/>
    <property type="match status" value="1"/>
</dbReference>
<evidence type="ECO:0000313" key="3">
    <source>
        <dbReference type="EMBL" id="GIH86473.1"/>
    </source>
</evidence>
<feature type="coiled-coil region" evidence="1">
    <location>
        <begin position="144"/>
        <end position="171"/>
    </location>
</feature>
<dbReference type="RefSeq" id="WP_189243043.1">
    <property type="nucleotide sequence ID" value="NZ_BMQP01000026.1"/>
</dbReference>
<gene>
    <name evidence="3" type="ORF">Pro02_48810</name>
</gene>
<dbReference type="Pfam" id="PF13519">
    <property type="entry name" value="VWA_2"/>
    <property type="match status" value="1"/>
</dbReference>
<evidence type="ECO:0000259" key="2">
    <source>
        <dbReference type="SMART" id="SM00327"/>
    </source>
</evidence>
<dbReference type="SUPFAM" id="SSF53300">
    <property type="entry name" value="vWA-like"/>
    <property type="match status" value="1"/>
</dbReference>
<protein>
    <recommendedName>
        <fullName evidence="2">VWFA domain-containing protein</fullName>
    </recommendedName>
</protein>
<name>A0A8J3SAW9_PLARO</name>
<dbReference type="Gene3D" id="3.40.50.410">
    <property type="entry name" value="von Willebrand factor, type A domain"/>
    <property type="match status" value="1"/>
</dbReference>
<dbReference type="InterPro" id="IPR036465">
    <property type="entry name" value="vWFA_dom_sf"/>
</dbReference>
<proteinExistence type="predicted"/>
<dbReference type="EMBL" id="BOOI01000046">
    <property type="protein sequence ID" value="GIH86473.1"/>
    <property type="molecule type" value="Genomic_DNA"/>
</dbReference>
<accession>A0A8J3SAW9</accession>
<keyword evidence="4" id="KW-1185">Reference proteome</keyword>
<comment type="caution">
    <text evidence="3">The sequence shown here is derived from an EMBL/GenBank/DDBJ whole genome shotgun (WGS) entry which is preliminary data.</text>
</comment>
<dbReference type="Proteomes" id="UP000655044">
    <property type="component" value="Unassembled WGS sequence"/>
</dbReference>
<feature type="domain" description="VWFA" evidence="2">
    <location>
        <begin position="350"/>
        <end position="526"/>
    </location>
</feature>
<dbReference type="AlphaFoldDB" id="A0A8J3SAW9"/>
<keyword evidence="1" id="KW-0175">Coiled coil</keyword>
<sequence>MRVNAKLKDLAARAGRCLGLARTPATHTQVIEADRFDEMTWRETLTQATALRRLADDLADRHHYTTDLVRDVWTAAYKTAPQLRTRAQVDPSRAVNHQVISALVDTPEFIELRRTTIGDAYAAAMAVLAHGSALREMLEHSRDSQQAAEAAQQARQQAVQAAQRVQAALEAVNADADVGDVAVQQLETALAAAEAAFDAVGQAEAHTQGALEQAAPGIRAAARTGTAAATQQARAETAQMAAWGIDAGRLRRMSFAERAELAQLITGHRLAAFTELIGRFRAMAAGERARRIPHARGELAGITVGDDLAHLVPSELAALAVPALRADFAARLAEGRLMVYDTQGEEQAGNGAIIALVDCSGSMTRQEDGISREAWAKACALALLDQARAAGRHFVGILFASAGQRQIFDFPRGQAPLPQVLEFAEHFFDGGTDFAGPLEAAADILAESYDVDDLSHGDIVLITDGECDLTPEWMTRWQQRKTAVGFRVFGVSVAHRPGRILAELCDDVRHITDLADVEAPRSMFRLI</sequence>
<evidence type="ECO:0000313" key="4">
    <source>
        <dbReference type="Proteomes" id="UP000655044"/>
    </source>
</evidence>
<dbReference type="PANTHER" id="PTHR36846">
    <property type="entry name" value="PROTEIN VIAA"/>
    <property type="match status" value="1"/>
</dbReference>
<evidence type="ECO:0000256" key="1">
    <source>
        <dbReference type="SAM" id="Coils"/>
    </source>
</evidence>
<reference evidence="3" key="1">
    <citation type="submission" date="2021-01" db="EMBL/GenBank/DDBJ databases">
        <title>Whole genome shotgun sequence of Planobispora rosea NBRC 15558.</title>
        <authorList>
            <person name="Komaki H."/>
            <person name="Tamura T."/>
        </authorList>
    </citation>
    <scope>NUCLEOTIDE SEQUENCE</scope>
    <source>
        <strain evidence="3">NBRC 15558</strain>
    </source>
</reference>
<dbReference type="PANTHER" id="PTHR36846:SF1">
    <property type="entry name" value="PROTEIN VIAA"/>
    <property type="match status" value="1"/>
</dbReference>
<organism evidence="3 4">
    <name type="scientific">Planobispora rosea</name>
    <dbReference type="NCBI Taxonomy" id="35762"/>
    <lineage>
        <taxon>Bacteria</taxon>
        <taxon>Bacillati</taxon>
        <taxon>Actinomycetota</taxon>
        <taxon>Actinomycetes</taxon>
        <taxon>Streptosporangiales</taxon>
        <taxon>Streptosporangiaceae</taxon>
        <taxon>Planobispora</taxon>
    </lineage>
</organism>